<dbReference type="AlphaFoldDB" id="A0DQE6"/>
<dbReference type="InParanoid" id="A0DQE6"/>
<protein>
    <recommendedName>
        <fullName evidence="3">Sin1 middle CRIM domain-containing protein</fullName>
    </recommendedName>
</protein>
<gene>
    <name evidence="1" type="ORF">GSPATT00002663001</name>
</gene>
<proteinExistence type="predicted"/>
<dbReference type="OMA" id="YELYIAK"/>
<organism evidence="1 2">
    <name type="scientific">Paramecium tetraurelia</name>
    <dbReference type="NCBI Taxonomy" id="5888"/>
    <lineage>
        <taxon>Eukaryota</taxon>
        <taxon>Sar</taxon>
        <taxon>Alveolata</taxon>
        <taxon>Ciliophora</taxon>
        <taxon>Intramacronucleata</taxon>
        <taxon>Oligohymenophorea</taxon>
        <taxon>Peniculida</taxon>
        <taxon>Parameciidae</taxon>
        <taxon>Paramecium</taxon>
    </lineage>
</organism>
<dbReference type="KEGG" id="ptm:GSPATT00002663001"/>
<accession>A0DQE6</accession>
<sequence length="166" mass="19353">MSITSSTKTISSKQKKIFMNNLDESYTSITKPYRFYLNNEQQIINVFIELPPGTELINAISRVLQVASLNNPLDQNPENYELYIAKKNGQPQTDFPSFQLDLKLEDTERQNFSLVHMTFNEKKTKRKSTFDYTNSYSQSPFKQQKQSKDIDDIKQEKNCILKFLGC</sequence>
<evidence type="ECO:0000313" key="1">
    <source>
        <dbReference type="EMBL" id="CAK85263.1"/>
    </source>
</evidence>
<evidence type="ECO:0000313" key="2">
    <source>
        <dbReference type="Proteomes" id="UP000000600"/>
    </source>
</evidence>
<dbReference type="Proteomes" id="UP000000600">
    <property type="component" value="Unassembled WGS sequence"/>
</dbReference>
<name>A0DQE6_PARTE</name>
<evidence type="ECO:0008006" key="3">
    <source>
        <dbReference type="Google" id="ProtNLM"/>
    </source>
</evidence>
<dbReference type="EMBL" id="CT868540">
    <property type="protein sequence ID" value="CAK85263.1"/>
    <property type="molecule type" value="Genomic_DNA"/>
</dbReference>
<dbReference type="RefSeq" id="XP_001452660.1">
    <property type="nucleotide sequence ID" value="XM_001452623.1"/>
</dbReference>
<dbReference type="GeneID" id="5038445"/>
<dbReference type="OrthoDB" id="10407612at2759"/>
<keyword evidence="2" id="KW-1185">Reference proteome</keyword>
<dbReference type="HOGENOM" id="CLU_1605902_0_0_1"/>
<reference evidence="1 2" key="1">
    <citation type="journal article" date="2006" name="Nature">
        <title>Global trends of whole-genome duplications revealed by the ciliate Paramecium tetraurelia.</title>
        <authorList>
            <consortium name="Genoscope"/>
            <person name="Aury J.-M."/>
            <person name="Jaillon O."/>
            <person name="Duret L."/>
            <person name="Noel B."/>
            <person name="Jubin C."/>
            <person name="Porcel B.M."/>
            <person name="Segurens B."/>
            <person name="Daubin V."/>
            <person name="Anthouard V."/>
            <person name="Aiach N."/>
            <person name="Arnaiz O."/>
            <person name="Billaut A."/>
            <person name="Beisson J."/>
            <person name="Blanc I."/>
            <person name="Bouhouche K."/>
            <person name="Camara F."/>
            <person name="Duharcourt S."/>
            <person name="Guigo R."/>
            <person name="Gogendeau D."/>
            <person name="Katinka M."/>
            <person name="Keller A.-M."/>
            <person name="Kissmehl R."/>
            <person name="Klotz C."/>
            <person name="Koll F."/>
            <person name="Le Moue A."/>
            <person name="Lepere C."/>
            <person name="Malinsky S."/>
            <person name="Nowacki M."/>
            <person name="Nowak J.K."/>
            <person name="Plattner H."/>
            <person name="Poulain J."/>
            <person name="Ruiz F."/>
            <person name="Serrano V."/>
            <person name="Zagulski M."/>
            <person name="Dessen P."/>
            <person name="Betermier M."/>
            <person name="Weissenbach J."/>
            <person name="Scarpelli C."/>
            <person name="Schachter V."/>
            <person name="Sperling L."/>
            <person name="Meyer E."/>
            <person name="Cohen J."/>
            <person name="Wincker P."/>
        </authorList>
    </citation>
    <scope>NUCLEOTIDE SEQUENCE [LARGE SCALE GENOMIC DNA]</scope>
    <source>
        <strain evidence="1 2">Stock d4-2</strain>
    </source>
</reference>